<feature type="domain" description="HTH lysR-type" evidence="6">
    <location>
        <begin position="2"/>
        <end position="59"/>
    </location>
</feature>
<dbReference type="Pfam" id="PF03466">
    <property type="entry name" value="LysR_substrate"/>
    <property type="match status" value="1"/>
</dbReference>
<dbReference type="SUPFAM" id="SSF46785">
    <property type="entry name" value="Winged helix' DNA-binding domain"/>
    <property type="match status" value="1"/>
</dbReference>
<dbReference type="GO" id="GO:0003700">
    <property type="term" value="F:DNA-binding transcription factor activity"/>
    <property type="evidence" value="ECO:0007669"/>
    <property type="project" value="InterPro"/>
</dbReference>
<organism evidence="7 8">
    <name type="scientific">Saccharicrinis fermentans DSM 9555 = JCM 21142</name>
    <dbReference type="NCBI Taxonomy" id="869213"/>
    <lineage>
        <taxon>Bacteria</taxon>
        <taxon>Pseudomonadati</taxon>
        <taxon>Bacteroidota</taxon>
        <taxon>Bacteroidia</taxon>
        <taxon>Marinilabiliales</taxon>
        <taxon>Marinilabiliaceae</taxon>
        <taxon>Saccharicrinis</taxon>
    </lineage>
</organism>
<reference evidence="7 8" key="1">
    <citation type="journal article" date="2014" name="Genome Announc.">
        <title>Draft Genome Sequence of Cytophaga fermentans JCM 21142T, a Facultative Anaerobe Isolated from Marine Mud.</title>
        <authorList>
            <person name="Starns D."/>
            <person name="Oshima K."/>
            <person name="Suda W."/>
            <person name="Iino T."/>
            <person name="Yuki M."/>
            <person name="Inoue J."/>
            <person name="Kitamura K."/>
            <person name="Iida T."/>
            <person name="Darby A."/>
            <person name="Hattori M."/>
            <person name="Ohkuma M."/>
        </authorList>
    </citation>
    <scope>NUCLEOTIDE SEQUENCE [LARGE SCALE GENOMIC DNA]</scope>
    <source>
        <strain evidence="7 8">JCM 21142</strain>
    </source>
</reference>
<keyword evidence="8" id="KW-1185">Reference proteome</keyword>
<dbReference type="Proteomes" id="UP000019402">
    <property type="component" value="Unassembled WGS sequence"/>
</dbReference>
<dbReference type="GO" id="GO:0032993">
    <property type="term" value="C:protein-DNA complex"/>
    <property type="evidence" value="ECO:0007669"/>
    <property type="project" value="TreeGrafter"/>
</dbReference>
<dbReference type="PROSITE" id="PS50931">
    <property type="entry name" value="HTH_LYSR"/>
    <property type="match status" value="1"/>
</dbReference>
<dbReference type="InterPro" id="IPR005119">
    <property type="entry name" value="LysR_subst-bd"/>
</dbReference>
<dbReference type="PANTHER" id="PTHR30346">
    <property type="entry name" value="TRANSCRIPTIONAL DUAL REGULATOR HCAR-RELATED"/>
    <property type="match status" value="1"/>
</dbReference>
<evidence type="ECO:0000256" key="3">
    <source>
        <dbReference type="ARBA" id="ARBA00023125"/>
    </source>
</evidence>
<sequence>MITITQLEYVVAVDTYRHFVTASEKCFVSQPTLSMQIKKMEEELDVVIFDRSKQPVVPTQIGEVIIQQARKSLAENKRIYELVKEHQNMVEGELVIGIIPSLAPYLLPLFAGSFSREYPKVKLKIMELLSEDIIDQLNKDRIDVGLLVTPLHEKGIQEKSIFYERMFLYVNNKHQLASKSKVEPAEIAGEGLWLLSHGHCFRSQVVNLCSFHDKIKNEISINYESGSLETIKKLVEKEGGYTLLPELSIDDNVLNNRYAQVKNIGESDPLREVSMVYSRNFSKRQLLNLLYEHIRISIPEHLLSQADGHIVEWRD</sequence>
<evidence type="ECO:0000313" key="8">
    <source>
        <dbReference type="Proteomes" id="UP000019402"/>
    </source>
</evidence>
<dbReference type="GO" id="GO:0003677">
    <property type="term" value="F:DNA binding"/>
    <property type="evidence" value="ECO:0007669"/>
    <property type="project" value="UniProtKB-KW"/>
</dbReference>
<dbReference type="Pfam" id="PF00126">
    <property type="entry name" value="HTH_1"/>
    <property type="match status" value="1"/>
</dbReference>
<dbReference type="Gene3D" id="1.10.10.10">
    <property type="entry name" value="Winged helix-like DNA-binding domain superfamily/Winged helix DNA-binding domain"/>
    <property type="match status" value="1"/>
</dbReference>
<dbReference type="RefSeq" id="WP_044213917.1">
    <property type="nucleotide sequence ID" value="NZ_BAMD01000054.1"/>
</dbReference>
<evidence type="ECO:0000256" key="2">
    <source>
        <dbReference type="ARBA" id="ARBA00023015"/>
    </source>
</evidence>
<proteinExistence type="inferred from homology"/>
<keyword evidence="5" id="KW-0804">Transcription</keyword>
<keyword evidence="3" id="KW-0238">DNA-binding</keyword>
<dbReference type="AlphaFoldDB" id="W7YJM9"/>
<evidence type="ECO:0000256" key="4">
    <source>
        <dbReference type="ARBA" id="ARBA00023159"/>
    </source>
</evidence>
<keyword evidence="2" id="KW-0805">Transcription regulation</keyword>
<accession>W7YJM9</accession>
<dbReference type="OrthoDB" id="9803735at2"/>
<dbReference type="InterPro" id="IPR036388">
    <property type="entry name" value="WH-like_DNA-bd_sf"/>
</dbReference>
<dbReference type="InterPro" id="IPR036390">
    <property type="entry name" value="WH_DNA-bd_sf"/>
</dbReference>
<evidence type="ECO:0000313" key="7">
    <source>
        <dbReference type="EMBL" id="GAF04736.1"/>
    </source>
</evidence>
<dbReference type="InterPro" id="IPR000847">
    <property type="entry name" value="LysR_HTH_N"/>
</dbReference>
<dbReference type="eggNOG" id="COG0583">
    <property type="taxonomic scope" value="Bacteria"/>
</dbReference>
<dbReference type="PRINTS" id="PR00039">
    <property type="entry name" value="HTHLYSR"/>
</dbReference>
<dbReference type="PANTHER" id="PTHR30346:SF26">
    <property type="entry name" value="HYDROGEN PEROXIDE-INDUCIBLE GENES ACTIVATOR"/>
    <property type="match status" value="1"/>
</dbReference>
<evidence type="ECO:0000256" key="5">
    <source>
        <dbReference type="ARBA" id="ARBA00023163"/>
    </source>
</evidence>
<evidence type="ECO:0000259" key="6">
    <source>
        <dbReference type="PROSITE" id="PS50931"/>
    </source>
</evidence>
<dbReference type="FunFam" id="1.10.10.10:FF:000001">
    <property type="entry name" value="LysR family transcriptional regulator"/>
    <property type="match status" value="1"/>
</dbReference>
<dbReference type="Gene3D" id="3.40.190.10">
    <property type="entry name" value="Periplasmic binding protein-like II"/>
    <property type="match status" value="2"/>
</dbReference>
<dbReference type="CDD" id="cd08411">
    <property type="entry name" value="PBP2_OxyR"/>
    <property type="match status" value="1"/>
</dbReference>
<name>W7YJM9_9BACT</name>
<keyword evidence="4" id="KW-0010">Activator</keyword>
<protein>
    <submittedName>
        <fullName evidence="7">Morphology and auto-aggregation control protein</fullName>
    </submittedName>
</protein>
<dbReference type="STRING" id="869213.GCA_000517085_02470"/>
<dbReference type="SUPFAM" id="SSF53850">
    <property type="entry name" value="Periplasmic binding protein-like II"/>
    <property type="match status" value="1"/>
</dbReference>
<dbReference type="EMBL" id="BAMD01000054">
    <property type="protein sequence ID" value="GAF04736.1"/>
    <property type="molecule type" value="Genomic_DNA"/>
</dbReference>
<gene>
    <name evidence="7" type="ORF">JCM21142_93453</name>
</gene>
<comment type="similarity">
    <text evidence="1">Belongs to the LysR transcriptional regulatory family.</text>
</comment>
<evidence type="ECO:0000256" key="1">
    <source>
        <dbReference type="ARBA" id="ARBA00009437"/>
    </source>
</evidence>
<comment type="caution">
    <text evidence="7">The sequence shown here is derived from an EMBL/GenBank/DDBJ whole genome shotgun (WGS) entry which is preliminary data.</text>
</comment>